<dbReference type="EMBL" id="QGDO01000002">
    <property type="protein sequence ID" value="PWJ43339.1"/>
    <property type="molecule type" value="Genomic_DNA"/>
</dbReference>
<dbReference type="Gene3D" id="3.40.50.1820">
    <property type="entry name" value="alpha/beta hydrolase"/>
    <property type="match status" value="1"/>
</dbReference>
<evidence type="ECO:0000256" key="1">
    <source>
        <dbReference type="SAM" id="Phobius"/>
    </source>
</evidence>
<reference evidence="3 4" key="1">
    <citation type="submission" date="2018-03" db="EMBL/GenBank/DDBJ databases">
        <title>Genomic Encyclopedia of Archaeal and Bacterial Type Strains, Phase II (KMG-II): from individual species to whole genera.</title>
        <authorList>
            <person name="Goeker M."/>
        </authorList>
    </citation>
    <scope>NUCLEOTIDE SEQUENCE [LARGE SCALE GENOMIC DNA]</scope>
    <source>
        <strain evidence="3 4">DSM 28229</strain>
    </source>
</reference>
<dbReference type="Pfam" id="PF12146">
    <property type="entry name" value="Hydrolase_4"/>
    <property type="match status" value="1"/>
</dbReference>
<protein>
    <recommendedName>
        <fullName evidence="2">Serine aminopeptidase S33 domain-containing protein</fullName>
    </recommendedName>
</protein>
<dbReference type="Proteomes" id="UP000245535">
    <property type="component" value="Unassembled WGS sequence"/>
</dbReference>
<evidence type="ECO:0000259" key="2">
    <source>
        <dbReference type="Pfam" id="PF12146"/>
    </source>
</evidence>
<keyword evidence="1" id="KW-0812">Transmembrane</keyword>
<keyword evidence="4" id="KW-1185">Reference proteome</keyword>
<sequence>MKTFFKIFKWTFFVLGFLFISSIIFMRTSRVMDKQFFTVRKDYSYEKIQSDLSHQEFYFEMEDGVKLHGALFKPDSLEAIATIFHHPGNGMNINRAAVQYSFLIERGYQVFTYERRGFANSTGVADNALELKDDALNVFDQLIKEETVKGKPVILWGQSLGGAFATMNMAERHDFADGLIVEGTFNSFNAIGQHYAGMVNMEKIKWMIPLLSPNDYPAEENIQKIHKPVVVIHSKEDKQVPYELGRALYQASNKESTQFWEIDGLHINGMNQRRQKYLALFDEMLQPHS</sequence>
<dbReference type="InterPro" id="IPR022742">
    <property type="entry name" value="Hydrolase_4"/>
</dbReference>
<dbReference type="InterPro" id="IPR029058">
    <property type="entry name" value="AB_hydrolase_fold"/>
</dbReference>
<gene>
    <name evidence="3" type="ORF">BC781_102896</name>
</gene>
<feature type="transmembrane region" description="Helical" evidence="1">
    <location>
        <begin position="7"/>
        <end position="26"/>
    </location>
</feature>
<dbReference type="PANTHER" id="PTHR12277">
    <property type="entry name" value="ALPHA/BETA HYDROLASE DOMAIN-CONTAINING PROTEIN"/>
    <property type="match status" value="1"/>
</dbReference>
<keyword evidence="1" id="KW-0472">Membrane</keyword>
<keyword evidence="1" id="KW-1133">Transmembrane helix</keyword>
<organism evidence="3 4">
    <name type="scientific">Sediminitomix flava</name>
    <dbReference type="NCBI Taxonomy" id="379075"/>
    <lineage>
        <taxon>Bacteria</taxon>
        <taxon>Pseudomonadati</taxon>
        <taxon>Bacteroidota</taxon>
        <taxon>Cytophagia</taxon>
        <taxon>Cytophagales</taxon>
        <taxon>Flammeovirgaceae</taxon>
        <taxon>Sediminitomix</taxon>
    </lineage>
</organism>
<feature type="domain" description="Serine aminopeptidase S33" evidence="2">
    <location>
        <begin position="81"/>
        <end position="187"/>
    </location>
</feature>
<dbReference type="PANTHER" id="PTHR12277:SF81">
    <property type="entry name" value="PROTEIN ABHD13"/>
    <property type="match status" value="1"/>
</dbReference>
<comment type="caution">
    <text evidence="3">The sequence shown here is derived from an EMBL/GenBank/DDBJ whole genome shotgun (WGS) entry which is preliminary data.</text>
</comment>
<dbReference type="AlphaFoldDB" id="A0A315ZDY1"/>
<accession>A0A315ZDY1</accession>
<proteinExistence type="predicted"/>
<evidence type="ECO:0000313" key="3">
    <source>
        <dbReference type="EMBL" id="PWJ43339.1"/>
    </source>
</evidence>
<evidence type="ECO:0000313" key="4">
    <source>
        <dbReference type="Proteomes" id="UP000245535"/>
    </source>
</evidence>
<dbReference type="SUPFAM" id="SSF53474">
    <property type="entry name" value="alpha/beta-Hydrolases"/>
    <property type="match status" value="1"/>
</dbReference>
<name>A0A315ZDY1_SEDFL</name>